<reference evidence="3" key="1">
    <citation type="journal article" date="2023" name="Mol. Phylogenet. Evol.">
        <title>Genome-scale phylogeny and comparative genomics of the fungal order Sordariales.</title>
        <authorList>
            <person name="Hensen N."/>
            <person name="Bonometti L."/>
            <person name="Westerberg I."/>
            <person name="Brannstrom I.O."/>
            <person name="Guillou S."/>
            <person name="Cros-Aarteil S."/>
            <person name="Calhoun S."/>
            <person name="Haridas S."/>
            <person name="Kuo A."/>
            <person name="Mondo S."/>
            <person name="Pangilinan J."/>
            <person name="Riley R."/>
            <person name="LaButti K."/>
            <person name="Andreopoulos B."/>
            <person name="Lipzen A."/>
            <person name="Chen C."/>
            <person name="Yan M."/>
            <person name="Daum C."/>
            <person name="Ng V."/>
            <person name="Clum A."/>
            <person name="Steindorff A."/>
            <person name="Ohm R.A."/>
            <person name="Martin F."/>
            <person name="Silar P."/>
            <person name="Natvig D.O."/>
            <person name="Lalanne C."/>
            <person name="Gautier V."/>
            <person name="Ament-Velasquez S.L."/>
            <person name="Kruys A."/>
            <person name="Hutchinson M.I."/>
            <person name="Powell A.J."/>
            <person name="Barry K."/>
            <person name="Miller A.N."/>
            <person name="Grigoriev I.V."/>
            <person name="Debuchy R."/>
            <person name="Gladieux P."/>
            <person name="Hiltunen Thoren M."/>
            <person name="Johannesson H."/>
        </authorList>
    </citation>
    <scope>NUCLEOTIDE SEQUENCE [LARGE SCALE GENOMIC DNA]</scope>
    <source>
        <strain evidence="3">CBS 340.73</strain>
    </source>
</reference>
<dbReference type="Gene3D" id="3.90.1200.10">
    <property type="match status" value="1"/>
</dbReference>
<organism evidence="2 3">
    <name type="scientific">Diplogelasinospora grovesii</name>
    <dbReference type="NCBI Taxonomy" id="303347"/>
    <lineage>
        <taxon>Eukaryota</taxon>
        <taxon>Fungi</taxon>
        <taxon>Dikarya</taxon>
        <taxon>Ascomycota</taxon>
        <taxon>Pezizomycotina</taxon>
        <taxon>Sordariomycetes</taxon>
        <taxon>Sordariomycetidae</taxon>
        <taxon>Sordariales</taxon>
        <taxon>Diplogelasinosporaceae</taxon>
        <taxon>Diplogelasinospora</taxon>
    </lineage>
</organism>
<dbReference type="Pfam" id="PF01636">
    <property type="entry name" value="APH"/>
    <property type="match status" value="1"/>
</dbReference>
<dbReference type="AlphaFoldDB" id="A0AAN6N106"/>
<evidence type="ECO:0000259" key="1">
    <source>
        <dbReference type="Pfam" id="PF01636"/>
    </source>
</evidence>
<dbReference type="EMBL" id="MU853891">
    <property type="protein sequence ID" value="KAK3936208.1"/>
    <property type="molecule type" value="Genomic_DNA"/>
</dbReference>
<dbReference type="PANTHER" id="PTHR21310:SF15">
    <property type="entry name" value="AMINOGLYCOSIDE PHOSPHOTRANSFERASE DOMAIN-CONTAINING PROTEIN"/>
    <property type="match status" value="1"/>
</dbReference>
<protein>
    <recommendedName>
        <fullName evidence="1">Aminoglycoside phosphotransferase domain-containing protein</fullName>
    </recommendedName>
</protein>
<dbReference type="Proteomes" id="UP001303473">
    <property type="component" value="Unassembled WGS sequence"/>
</dbReference>
<dbReference type="PANTHER" id="PTHR21310">
    <property type="entry name" value="AMINOGLYCOSIDE PHOSPHOTRANSFERASE-RELATED-RELATED"/>
    <property type="match status" value="1"/>
</dbReference>
<dbReference type="InterPro" id="IPR051678">
    <property type="entry name" value="AGP_Transferase"/>
</dbReference>
<evidence type="ECO:0000313" key="3">
    <source>
        <dbReference type="Proteomes" id="UP001303473"/>
    </source>
</evidence>
<feature type="domain" description="Aminoglycoside phosphotransferase" evidence="1">
    <location>
        <begin position="173"/>
        <end position="229"/>
    </location>
</feature>
<keyword evidence="3" id="KW-1185">Reference proteome</keyword>
<evidence type="ECO:0000313" key="2">
    <source>
        <dbReference type="EMBL" id="KAK3936208.1"/>
    </source>
</evidence>
<name>A0AAN6N106_9PEZI</name>
<dbReference type="InterPro" id="IPR002575">
    <property type="entry name" value="Aminoglycoside_PTrfase"/>
</dbReference>
<dbReference type="InterPro" id="IPR011009">
    <property type="entry name" value="Kinase-like_dom_sf"/>
</dbReference>
<comment type="caution">
    <text evidence="2">The sequence shown here is derived from an EMBL/GenBank/DDBJ whole genome shotgun (WGS) entry which is preliminary data.</text>
</comment>
<sequence length="259" mass="30314">MSDDESDIKYDPNFEKQQLMWQFGCTVTRIQPGIVLKQGAKVRPSEERAMRLVMEYVPDLPVPCIHATHYRFEDGVPFYGELEMDFMPGRTLKVVWAELDERTKNRLPRSELKSLVLMIWLLGFTAPSTAVALLGDNNDVAPREMDDDTLRDRIYTRYVAHNGLSYRDGKDARELLPRSSVSVFTHGDLAPRNIIVDENCRITAVLDWESSGWFPDYWEYAQMMKWCDSSEHEWQRWMTKTRPEPWDITGIQKARRVLF</sequence>
<accession>A0AAN6N106</accession>
<gene>
    <name evidence="2" type="ORF">QBC46DRAFT_452895</name>
</gene>
<dbReference type="SUPFAM" id="SSF56112">
    <property type="entry name" value="Protein kinase-like (PK-like)"/>
    <property type="match status" value="1"/>
</dbReference>
<proteinExistence type="predicted"/>